<accession>A0AAJ6NQV1</accession>
<organism evidence="2 3">
    <name type="scientific">Halotia branconii CENA392</name>
    <dbReference type="NCBI Taxonomy" id="1539056"/>
    <lineage>
        <taxon>Bacteria</taxon>
        <taxon>Bacillati</taxon>
        <taxon>Cyanobacteriota</taxon>
        <taxon>Cyanophyceae</taxon>
        <taxon>Nostocales</taxon>
        <taxon>Nodulariaceae</taxon>
        <taxon>Halotia</taxon>
    </lineage>
</organism>
<dbReference type="Pfam" id="PF08241">
    <property type="entry name" value="Methyltransf_11"/>
    <property type="match status" value="1"/>
</dbReference>
<dbReference type="CDD" id="cd02440">
    <property type="entry name" value="AdoMet_MTases"/>
    <property type="match status" value="1"/>
</dbReference>
<feature type="domain" description="Methyltransferase type 11" evidence="1">
    <location>
        <begin position="57"/>
        <end position="149"/>
    </location>
</feature>
<dbReference type="InterPro" id="IPR013216">
    <property type="entry name" value="Methyltransf_11"/>
</dbReference>
<keyword evidence="2" id="KW-0808">Transferase</keyword>
<sequence length="248" mass="28494">MSNSIPTLVETSEILPLTWERLVPNQTANDSASQKFLDLHFGRYKTAANYVGGKKVLDIACGSGYGSRILRLAGATSVVGVDVSLQTIEYAKKNYQENDLEFICADAEQFNWPERFDLITSFETIEHLYHPEKFLERIHHLLIPDGVFLLSVPLGETRHMDPYHLHAFNQEEVFTLLKKTGFSVDWHRLDECFLTRSELLRWGQLYPESNPSINELLFSRRGWRIISDFVFRGGFDIPQLLVSARSIK</sequence>
<dbReference type="KEGG" id="hbq:QI031_25265"/>
<keyword evidence="3" id="KW-1185">Reference proteome</keyword>
<dbReference type="GO" id="GO:0032259">
    <property type="term" value="P:methylation"/>
    <property type="evidence" value="ECO:0007669"/>
    <property type="project" value="UniProtKB-KW"/>
</dbReference>
<reference evidence="2 3" key="1">
    <citation type="journal article" date="2023" name="Limnol Oceanogr Lett">
        <title>Environmental adaptations by the intertidal Antarctic cyanobacterium Halotia branconii CENA392 as revealed using long-read genome sequencing.</title>
        <authorList>
            <person name="Dextro R.B."/>
            <person name="Delbaje E."/>
            <person name="Freitas P.N.N."/>
            <person name="Geraldes V."/>
            <person name="Pinto E."/>
            <person name="Long P.F."/>
            <person name="Fiore M.F."/>
        </authorList>
    </citation>
    <scope>NUCLEOTIDE SEQUENCE [LARGE SCALE GENOMIC DNA]</scope>
    <source>
        <strain evidence="2 3">CENA392</strain>
    </source>
</reference>
<protein>
    <submittedName>
        <fullName evidence="2">Class I SAM-dependent methyltransferase</fullName>
    </submittedName>
</protein>
<proteinExistence type="predicted"/>
<dbReference type="GO" id="GO:0008757">
    <property type="term" value="F:S-adenosylmethionine-dependent methyltransferase activity"/>
    <property type="evidence" value="ECO:0007669"/>
    <property type="project" value="InterPro"/>
</dbReference>
<dbReference type="Gene3D" id="3.40.50.150">
    <property type="entry name" value="Vaccinia Virus protein VP39"/>
    <property type="match status" value="1"/>
</dbReference>
<dbReference type="PANTHER" id="PTHR43861:SF6">
    <property type="entry name" value="METHYLTRANSFERASE TYPE 11"/>
    <property type="match status" value="1"/>
</dbReference>
<evidence type="ECO:0000313" key="2">
    <source>
        <dbReference type="EMBL" id="WGV25039.1"/>
    </source>
</evidence>
<gene>
    <name evidence="2" type="ORF">QI031_25265</name>
</gene>
<dbReference type="InterPro" id="IPR029063">
    <property type="entry name" value="SAM-dependent_MTases_sf"/>
</dbReference>
<dbReference type="RefSeq" id="WP_281482346.1">
    <property type="nucleotide sequence ID" value="NZ_CP124543.1"/>
</dbReference>
<name>A0AAJ6NQV1_9CYAN</name>
<evidence type="ECO:0000313" key="3">
    <source>
        <dbReference type="Proteomes" id="UP001223520"/>
    </source>
</evidence>
<dbReference type="EMBL" id="CP124543">
    <property type="protein sequence ID" value="WGV25039.1"/>
    <property type="molecule type" value="Genomic_DNA"/>
</dbReference>
<evidence type="ECO:0000259" key="1">
    <source>
        <dbReference type="Pfam" id="PF08241"/>
    </source>
</evidence>
<dbReference type="Proteomes" id="UP001223520">
    <property type="component" value="Chromosome"/>
</dbReference>
<keyword evidence="2" id="KW-0489">Methyltransferase</keyword>
<dbReference type="SUPFAM" id="SSF53335">
    <property type="entry name" value="S-adenosyl-L-methionine-dependent methyltransferases"/>
    <property type="match status" value="1"/>
</dbReference>
<dbReference type="AlphaFoldDB" id="A0AAJ6NQV1"/>
<dbReference type="PANTHER" id="PTHR43861">
    <property type="entry name" value="TRANS-ACONITATE 2-METHYLTRANSFERASE-RELATED"/>
    <property type="match status" value="1"/>
</dbReference>